<evidence type="ECO:0000256" key="2">
    <source>
        <dbReference type="ARBA" id="ARBA00022475"/>
    </source>
</evidence>
<feature type="binding site" evidence="12">
    <location>
        <position position="76"/>
    </location>
    <ligand>
        <name>Na(+)</name>
        <dbReference type="ChEBI" id="CHEBI:29101"/>
        <note>structural</note>
    </ligand>
</feature>
<gene>
    <name evidence="12 13" type="primary">crcB</name>
    <name evidence="12" type="synonym">fluC</name>
    <name evidence="13" type="ORF">ACFORL_00180</name>
</gene>
<keyword evidence="12" id="KW-0479">Metal-binding</keyword>
<evidence type="ECO:0000256" key="10">
    <source>
        <dbReference type="ARBA" id="ARBA00035120"/>
    </source>
</evidence>
<dbReference type="Proteomes" id="UP001595758">
    <property type="component" value="Unassembled WGS sequence"/>
</dbReference>
<comment type="subcellular location">
    <subcellularLocation>
        <location evidence="1 12">Cell membrane</location>
        <topology evidence="1 12">Multi-pass membrane protein</topology>
    </subcellularLocation>
</comment>
<organism evidence="13 14">
    <name type="scientific">Legionella dresdenensis</name>
    <dbReference type="NCBI Taxonomy" id="450200"/>
    <lineage>
        <taxon>Bacteria</taxon>
        <taxon>Pseudomonadati</taxon>
        <taxon>Pseudomonadota</taxon>
        <taxon>Gammaproteobacteria</taxon>
        <taxon>Legionellales</taxon>
        <taxon>Legionellaceae</taxon>
        <taxon>Legionella</taxon>
    </lineage>
</organism>
<keyword evidence="5 12" id="KW-1133">Transmembrane helix</keyword>
<evidence type="ECO:0000256" key="1">
    <source>
        <dbReference type="ARBA" id="ARBA00004651"/>
    </source>
</evidence>
<dbReference type="EMBL" id="JBHSAB010000001">
    <property type="protein sequence ID" value="MFC3907493.1"/>
    <property type="molecule type" value="Genomic_DNA"/>
</dbReference>
<reference evidence="14" key="1">
    <citation type="journal article" date="2019" name="Int. J. Syst. Evol. Microbiol.">
        <title>The Global Catalogue of Microorganisms (GCM) 10K type strain sequencing project: providing services to taxonomists for standard genome sequencing and annotation.</title>
        <authorList>
            <consortium name="The Broad Institute Genomics Platform"/>
            <consortium name="The Broad Institute Genome Sequencing Center for Infectious Disease"/>
            <person name="Wu L."/>
            <person name="Ma J."/>
        </authorList>
    </citation>
    <scope>NUCLEOTIDE SEQUENCE [LARGE SCALE GENOMIC DNA]</scope>
    <source>
        <strain evidence="14">CCUG 59858</strain>
    </source>
</reference>
<keyword evidence="14" id="KW-1185">Reference proteome</keyword>
<feature type="binding site" evidence="12">
    <location>
        <position position="79"/>
    </location>
    <ligand>
        <name>Na(+)</name>
        <dbReference type="ChEBI" id="CHEBI:29101"/>
        <note>structural</note>
    </ligand>
</feature>
<keyword evidence="9 12" id="KW-0407">Ion channel</keyword>
<dbReference type="RefSeq" id="WP_382339904.1">
    <property type="nucleotide sequence ID" value="NZ_JBHSAB010000001.1"/>
</dbReference>
<evidence type="ECO:0000256" key="11">
    <source>
        <dbReference type="ARBA" id="ARBA00035585"/>
    </source>
</evidence>
<comment type="catalytic activity">
    <reaction evidence="11">
        <text>fluoride(in) = fluoride(out)</text>
        <dbReference type="Rhea" id="RHEA:76159"/>
        <dbReference type="ChEBI" id="CHEBI:17051"/>
    </reaction>
    <physiologicalReaction direction="left-to-right" evidence="11">
        <dbReference type="Rhea" id="RHEA:76160"/>
    </physiologicalReaction>
</comment>
<proteinExistence type="inferred from homology"/>
<sequence length="125" mass="13622">MLNTLLIFLGAGFGGLSRYWVSTGIHYFVGRHFPYGTLFVNATGSFLMGLLFVLIIERFDGIGPQLRSLLLIGFLGGYTTFSSFSLETMALFENGAWLGGFLNILLSVVLCLTLTGLGIMVGRQL</sequence>
<comment type="caution">
    <text evidence="13">The sequence shown here is derived from an EMBL/GenBank/DDBJ whole genome shotgun (WGS) entry which is preliminary data.</text>
</comment>
<evidence type="ECO:0000313" key="13">
    <source>
        <dbReference type="EMBL" id="MFC3907493.1"/>
    </source>
</evidence>
<evidence type="ECO:0000256" key="7">
    <source>
        <dbReference type="ARBA" id="ARBA00023065"/>
    </source>
</evidence>
<dbReference type="Pfam" id="PF02537">
    <property type="entry name" value="CRCB"/>
    <property type="match status" value="1"/>
</dbReference>
<keyword evidence="12" id="KW-0813">Transport</keyword>
<evidence type="ECO:0000256" key="6">
    <source>
        <dbReference type="ARBA" id="ARBA00023053"/>
    </source>
</evidence>
<dbReference type="HAMAP" id="MF_00454">
    <property type="entry name" value="FluC"/>
    <property type="match status" value="1"/>
</dbReference>
<accession>A0ABV8CB24</accession>
<comment type="similarity">
    <text evidence="10 12">Belongs to the fluoride channel Fluc/FEX (TC 1.A.43) family.</text>
</comment>
<evidence type="ECO:0000256" key="12">
    <source>
        <dbReference type="HAMAP-Rule" id="MF_00454"/>
    </source>
</evidence>
<evidence type="ECO:0000313" key="14">
    <source>
        <dbReference type="Proteomes" id="UP001595758"/>
    </source>
</evidence>
<protein>
    <recommendedName>
        <fullName evidence="12">Fluoride-specific ion channel FluC</fullName>
    </recommendedName>
</protein>
<feature type="transmembrane region" description="Helical" evidence="12">
    <location>
        <begin position="98"/>
        <end position="121"/>
    </location>
</feature>
<dbReference type="PANTHER" id="PTHR28259:SF1">
    <property type="entry name" value="FLUORIDE EXPORT PROTEIN 1-RELATED"/>
    <property type="match status" value="1"/>
</dbReference>
<keyword evidence="2 12" id="KW-1003">Cell membrane</keyword>
<dbReference type="NCBIfam" id="TIGR00494">
    <property type="entry name" value="crcB"/>
    <property type="match status" value="1"/>
</dbReference>
<name>A0ABV8CB24_9GAMM</name>
<feature type="transmembrane region" description="Helical" evidence="12">
    <location>
        <begin position="33"/>
        <end position="56"/>
    </location>
</feature>
<keyword evidence="4 12" id="KW-0812">Transmembrane</keyword>
<dbReference type="PANTHER" id="PTHR28259">
    <property type="entry name" value="FLUORIDE EXPORT PROTEIN 1-RELATED"/>
    <property type="match status" value="1"/>
</dbReference>
<keyword evidence="7 12" id="KW-0406">Ion transport</keyword>
<comment type="function">
    <text evidence="12">Fluoride-specific ion channel. Important for reducing fluoride concentration in the cell, thus reducing its toxicity.</text>
</comment>
<evidence type="ECO:0000256" key="8">
    <source>
        <dbReference type="ARBA" id="ARBA00023136"/>
    </source>
</evidence>
<evidence type="ECO:0000256" key="9">
    <source>
        <dbReference type="ARBA" id="ARBA00023303"/>
    </source>
</evidence>
<evidence type="ECO:0000256" key="3">
    <source>
        <dbReference type="ARBA" id="ARBA00022519"/>
    </source>
</evidence>
<evidence type="ECO:0000256" key="5">
    <source>
        <dbReference type="ARBA" id="ARBA00022989"/>
    </source>
</evidence>
<feature type="transmembrane region" description="Helical" evidence="12">
    <location>
        <begin position="68"/>
        <end position="86"/>
    </location>
</feature>
<dbReference type="InterPro" id="IPR003691">
    <property type="entry name" value="FluC"/>
</dbReference>
<keyword evidence="3" id="KW-0997">Cell inner membrane</keyword>
<comment type="activity regulation">
    <text evidence="12">Na(+) is not transported, but it plays an essential structural role and its presence is essential for fluoride channel function.</text>
</comment>
<keyword evidence="8 12" id="KW-0472">Membrane</keyword>
<evidence type="ECO:0000256" key="4">
    <source>
        <dbReference type="ARBA" id="ARBA00022692"/>
    </source>
</evidence>
<keyword evidence="6 12" id="KW-0915">Sodium</keyword>